<dbReference type="GO" id="GO:0005634">
    <property type="term" value="C:nucleus"/>
    <property type="evidence" value="ECO:0007669"/>
    <property type="project" value="TreeGrafter"/>
</dbReference>
<comment type="similarity">
    <text evidence="1">Belongs to the SRR1 family.</text>
</comment>
<evidence type="ECO:0000259" key="2">
    <source>
        <dbReference type="Pfam" id="PF07985"/>
    </source>
</evidence>
<feature type="domain" description="SRR1-like" evidence="2">
    <location>
        <begin position="75"/>
        <end position="233"/>
    </location>
</feature>
<dbReference type="Proteomes" id="UP000594454">
    <property type="component" value="Chromosome 3"/>
</dbReference>
<dbReference type="FunCoup" id="A0A7R8UPC8">
    <property type="interactions" value="716"/>
</dbReference>
<dbReference type="OMA" id="VVTRKKW"/>
<protein>
    <recommendedName>
        <fullName evidence="2">SRR1-like domain-containing protein</fullName>
    </recommendedName>
</protein>
<dbReference type="OrthoDB" id="551431at2759"/>
<dbReference type="PANTHER" id="PTHR28626">
    <property type="entry name" value="SRR1-LIKE PROTEIN"/>
    <property type="match status" value="1"/>
</dbReference>
<dbReference type="AlphaFoldDB" id="A0A7R8UPC8"/>
<accession>A0A7R8UPC8</accession>
<gene>
    <name evidence="3" type="ORF">HERILL_LOCUS7440</name>
</gene>
<dbReference type="InterPro" id="IPR040044">
    <property type="entry name" value="SRR1L"/>
</dbReference>
<evidence type="ECO:0000313" key="4">
    <source>
        <dbReference type="Proteomes" id="UP000594454"/>
    </source>
</evidence>
<dbReference type="GO" id="GO:0005737">
    <property type="term" value="C:cytoplasm"/>
    <property type="evidence" value="ECO:0007669"/>
    <property type="project" value="TreeGrafter"/>
</dbReference>
<name>A0A7R8UPC8_HERIL</name>
<evidence type="ECO:0000256" key="1">
    <source>
        <dbReference type="ARBA" id="ARBA00009856"/>
    </source>
</evidence>
<evidence type="ECO:0000313" key="3">
    <source>
        <dbReference type="EMBL" id="CAD7084552.1"/>
    </source>
</evidence>
<organism evidence="3 4">
    <name type="scientific">Hermetia illucens</name>
    <name type="common">Black soldier fly</name>
    <dbReference type="NCBI Taxonomy" id="343691"/>
    <lineage>
        <taxon>Eukaryota</taxon>
        <taxon>Metazoa</taxon>
        <taxon>Ecdysozoa</taxon>
        <taxon>Arthropoda</taxon>
        <taxon>Hexapoda</taxon>
        <taxon>Insecta</taxon>
        <taxon>Pterygota</taxon>
        <taxon>Neoptera</taxon>
        <taxon>Endopterygota</taxon>
        <taxon>Diptera</taxon>
        <taxon>Brachycera</taxon>
        <taxon>Stratiomyomorpha</taxon>
        <taxon>Stratiomyidae</taxon>
        <taxon>Hermetiinae</taxon>
        <taxon>Hermetia</taxon>
    </lineage>
</organism>
<dbReference type="PANTHER" id="PTHR28626:SF3">
    <property type="entry name" value="SRR1-LIKE PROTEIN"/>
    <property type="match status" value="1"/>
</dbReference>
<proteinExistence type="inferred from homology"/>
<sequence>MFSSQDEFKVVHRKKRKPRNFQILNQKDVPTETHSNVDVQHTLSRLASLRSDMITSDFFENSVGKLRQCLNSLPDLDVRQLICFGIGSFGSCVIAMHQLAFVLEVIEALKIVNIKFYDPVLTEAEKDILNRLGCGVINENCEGKYPVDCITVFYLPHCPKQLTNNLLWKNWKPELLKNVIIIGNSIENMKSNTPERFLRQDAGYVLRCSDWVTEVPLENNFQFDDVFNDTAIHVFCCDKLEEVSQREWSDNAEPKYGDTELITAQLEEKLNIR</sequence>
<dbReference type="InParanoid" id="A0A7R8UPC8"/>
<dbReference type="InterPro" id="IPR012942">
    <property type="entry name" value="SRR1-like"/>
</dbReference>
<dbReference type="Pfam" id="PF07985">
    <property type="entry name" value="SRR1"/>
    <property type="match status" value="1"/>
</dbReference>
<reference evidence="3 4" key="1">
    <citation type="submission" date="2020-11" db="EMBL/GenBank/DDBJ databases">
        <authorList>
            <person name="Wallbank WR R."/>
            <person name="Pardo Diaz C."/>
            <person name="Kozak K."/>
            <person name="Martin S."/>
            <person name="Jiggins C."/>
            <person name="Moest M."/>
            <person name="Warren A I."/>
            <person name="Generalovic N T."/>
            <person name="Byers J.R.P. K."/>
            <person name="Montejo-Kovacevich G."/>
            <person name="Yen C E."/>
        </authorList>
    </citation>
    <scope>NUCLEOTIDE SEQUENCE [LARGE SCALE GENOMIC DNA]</scope>
</reference>
<keyword evidence="4" id="KW-1185">Reference proteome</keyword>
<dbReference type="EMBL" id="LR899011">
    <property type="protein sequence ID" value="CAD7084552.1"/>
    <property type="molecule type" value="Genomic_DNA"/>
</dbReference>